<evidence type="ECO:0000313" key="6">
    <source>
        <dbReference type="Proteomes" id="UP001164746"/>
    </source>
</evidence>
<dbReference type="PANTHER" id="PTHR46105:SF28">
    <property type="entry name" value="ZINC FINGER PROTEIN 37-LIKE"/>
    <property type="match status" value="1"/>
</dbReference>
<dbReference type="SUPFAM" id="SSF54695">
    <property type="entry name" value="POZ domain"/>
    <property type="match status" value="1"/>
</dbReference>
<evidence type="ECO:0000259" key="3">
    <source>
        <dbReference type="PROSITE" id="PS50097"/>
    </source>
</evidence>
<proteinExistence type="predicted"/>
<dbReference type="PROSITE" id="PS00028">
    <property type="entry name" value="ZINC_FINGER_C2H2_1"/>
    <property type="match status" value="3"/>
</dbReference>
<dbReference type="SMART" id="SM00225">
    <property type="entry name" value="BTB"/>
    <property type="match status" value="1"/>
</dbReference>
<feature type="domain" description="C2H2-type" evidence="4">
    <location>
        <begin position="394"/>
        <end position="421"/>
    </location>
</feature>
<dbReference type="PROSITE" id="PS50097">
    <property type="entry name" value="BTB"/>
    <property type="match status" value="1"/>
</dbReference>
<protein>
    <submittedName>
        <fullName evidence="5">ZBT24-like protein</fullName>
    </submittedName>
</protein>
<evidence type="ECO:0000256" key="1">
    <source>
        <dbReference type="PROSITE-ProRule" id="PRU00042"/>
    </source>
</evidence>
<dbReference type="Pfam" id="PF00651">
    <property type="entry name" value="BTB"/>
    <property type="match status" value="1"/>
</dbReference>
<dbReference type="Gene3D" id="3.30.710.10">
    <property type="entry name" value="Potassium Channel Kv1.1, Chain A"/>
    <property type="match status" value="1"/>
</dbReference>
<dbReference type="InterPro" id="IPR013087">
    <property type="entry name" value="Znf_C2H2_type"/>
</dbReference>
<dbReference type="PROSITE" id="PS50157">
    <property type="entry name" value="ZINC_FINGER_C2H2_2"/>
    <property type="match status" value="6"/>
</dbReference>
<feature type="domain" description="C2H2-type" evidence="4">
    <location>
        <begin position="507"/>
        <end position="536"/>
    </location>
</feature>
<dbReference type="InterPro" id="IPR000210">
    <property type="entry name" value="BTB/POZ_dom"/>
</dbReference>
<feature type="domain" description="C2H2-type" evidence="4">
    <location>
        <begin position="479"/>
        <end position="506"/>
    </location>
</feature>
<evidence type="ECO:0000259" key="4">
    <source>
        <dbReference type="PROSITE" id="PS50157"/>
    </source>
</evidence>
<evidence type="ECO:0000256" key="2">
    <source>
        <dbReference type="SAM" id="MobiDB-lite"/>
    </source>
</evidence>
<reference evidence="5" key="1">
    <citation type="submission" date="2022-11" db="EMBL/GenBank/DDBJ databases">
        <title>Centuries of genome instability and evolution in soft-shell clam transmissible cancer (bioRxiv).</title>
        <authorList>
            <person name="Hart S.F.M."/>
            <person name="Yonemitsu M.A."/>
            <person name="Giersch R.M."/>
            <person name="Beal B.F."/>
            <person name="Arriagada G."/>
            <person name="Davis B.W."/>
            <person name="Ostrander E.A."/>
            <person name="Goff S.P."/>
            <person name="Metzger M.J."/>
        </authorList>
    </citation>
    <scope>NUCLEOTIDE SEQUENCE</scope>
    <source>
        <strain evidence="5">MELC-2E11</strain>
        <tissue evidence="5">Siphon/mantle</tissue>
    </source>
</reference>
<dbReference type="InterPro" id="IPR050457">
    <property type="entry name" value="ZnFinger_BTB_dom_contain"/>
</dbReference>
<feature type="region of interest" description="Disordered" evidence="2">
    <location>
        <begin position="261"/>
        <end position="298"/>
    </location>
</feature>
<evidence type="ECO:0000313" key="5">
    <source>
        <dbReference type="EMBL" id="WAR12212.1"/>
    </source>
</evidence>
<accession>A0ABY7ESS6</accession>
<feature type="domain" description="C2H2-type" evidence="4">
    <location>
        <begin position="449"/>
        <end position="478"/>
    </location>
</feature>
<keyword evidence="6" id="KW-1185">Reference proteome</keyword>
<feature type="domain" description="C2H2-type" evidence="4">
    <location>
        <begin position="422"/>
        <end position="449"/>
    </location>
</feature>
<sequence>MEAESVKYSSYRDLNQNNSIFQALNIQRLESKLCDVVLKVYDANIYAHSCVLAAASPYFEDLFCVQDQPRTFSQNNPQIIEIHFSFDGQASAAYVDAVRKIISFMYTNCLTLGDDAISEVAEIAKIMQMTSVIDFCELFLQNYDNDTLKDCTANVATQTSDFGQTFSSTTGFSLQPNRDPGPASVPKRRGRPKKARVNNSTKQDLKSDGTNDTSDSFCFKVSKRGRIIKPKKYSEEVVNWENEDEEDIRATDFDEMSNKVTVKEEPDETDEPAGEMDDEVTDPTFVTPKLDPDTTDSTSEKLKTISQYVCCQCDFVAEKLSEFNDHEILHAFDLKKCPFCEWLCEATTTLPEFEEHMKSHEAPDTFCCNFCQSIFNTKAKLHQHLPKHSKIRPYVCSICDAGFKWKHALKAHKVTHKNSKDYLCDLCGYATVHKNQLKGHYLIHSGDTFKCPEPECDYQSTKKSNLKFHMVTHTKEKPHLCGSCGTRFSLVKNLKRHMLLHTMDRPYRCDLCSFSSTRFDKLKEHYYKAHNVGKKPAKKLRLTDYIKQQDEGMLVDQNMGEVNENEEETHILHITDNVETIELKVPDDLMKVEGATHIVNVTSSTGETVPISITNNGKEISYEIQKFPFQIASQEVV</sequence>
<organism evidence="5 6">
    <name type="scientific">Mya arenaria</name>
    <name type="common">Soft-shell clam</name>
    <dbReference type="NCBI Taxonomy" id="6604"/>
    <lineage>
        <taxon>Eukaryota</taxon>
        <taxon>Metazoa</taxon>
        <taxon>Spiralia</taxon>
        <taxon>Lophotrochozoa</taxon>
        <taxon>Mollusca</taxon>
        <taxon>Bivalvia</taxon>
        <taxon>Autobranchia</taxon>
        <taxon>Heteroconchia</taxon>
        <taxon>Euheterodonta</taxon>
        <taxon>Imparidentia</taxon>
        <taxon>Neoheterodontei</taxon>
        <taxon>Myida</taxon>
        <taxon>Myoidea</taxon>
        <taxon>Myidae</taxon>
        <taxon>Mya</taxon>
    </lineage>
</organism>
<feature type="region of interest" description="Disordered" evidence="2">
    <location>
        <begin position="167"/>
        <end position="212"/>
    </location>
</feature>
<feature type="compositionally biased region" description="Polar residues" evidence="2">
    <location>
        <begin position="167"/>
        <end position="176"/>
    </location>
</feature>
<dbReference type="SUPFAM" id="SSF57667">
    <property type="entry name" value="beta-beta-alpha zinc fingers"/>
    <property type="match status" value="4"/>
</dbReference>
<dbReference type="InterPro" id="IPR036236">
    <property type="entry name" value="Znf_C2H2_sf"/>
</dbReference>
<dbReference type="SMART" id="SM00355">
    <property type="entry name" value="ZnF_C2H2"/>
    <property type="match status" value="8"/>
</dbReference>
<keyword evidence="1" id="KW-0863">Zinc-finger</keyword>
<name>A0ABY7ESS6_MYAAR</name>
<keyword evidence="1" id="KW-0862">Zinc</keyword>
<feature type="compositionally biased region" description="Basic residues" evidence="2">
    <location>
        <begin position="186"/>
        <end position="196"/>
    </location>
</feature>
<keyword evidence="1" id="KW-0479">Metal-binding</keyword>
<feature type="domain" description="C2H2-type" evidence="4">
    <location>
        <begin position="366"/>
        <end position="393"/>
    </location>
</feature>
<gene>
    <name evidence="5" type="ORF">MAR_026392</name>
</gene>
<dbReference type="Proteomes" id="UP001164746">
    <property type="component" value="Chromosome 8"/>
</dbReference>
<dbReference type="PANTHER" id="PTHR46105">
    <property type="entry name" value="AGAP004733-PA"/>
    <property type="match status" value="1"/>
</dbReference>
<dbReference type="Gene3D" id="3.30.160.60">
    <property type="entry name" value="Classic Zinc Finger"/>
    <property type="match status" value="5"/>
</dbReference>
<feature type="domain" description="BTB" evidence="3">
    <location>
        <begin position="34"/>
        <end position="114"/>
    </location>
</feature>
<dbReference type="EMBL" id="CP111019">
    <property type="protein sequence ID" value="WAR12212.1"/>
    <property type="molecule type" value="Genomic_DNA"/>
</dbReference>
<feature type="compositionally biased region" description="Acidic residues" evidence="2">
    <location>
        <begin position="265"/>
        <end position="281"/>
    </location>
</feature>
<dbReference type="InterPro" id="IPR011333">
    <property type="entry name" value="SKP1/BTB/POZ_sf"/>
</dbReference>